<evidence type="ECO:0000259" key="2">
    <source>
        <dbReference type="Pfam" id="PF13837"/>
    </source>
</evidence>
<sequence>MVEPADHWHDMSSILEQSPVAASSPVVSVAGSGPSLSSEVPMPSRAKGKTGARWTKEDCRTFLHECLEYQKELQLRVVPSFVYEKLSDKLWSVGLNFSAEMLKEKLRNLKRSYSEAKRGKHNGQFWEYYNDMSKIYDQCPTTADNCAGTSVVHHLGEGSKDQAPKNDVTYIIDNPVQDQAPKNDVTYIIDSPVQDQGRDIVKESIDVTETPVDMEDVGTELDHDSFLMGEVEEEDVNNNIESPNANEKTSSFILTPTCSPASKKTKNDKVEHDTTRSTPRKTPKRKAPGQCHLVWSVSDTDKFLKQCIIFKTDVQKDNPPLDVWKKIESNISDGTSTWQQYRSKFYNMNKFFFDTMMPVNGVLGGVKWPHYDDFLEIHDFPPDYVPPVVANGLLVDGNKIWEKDTVTMLINLYKERYSVFKGSKSTIRHTTLYAEIAGTLNQYDVQVSGKQCQSKIKDLESIFRKEYDASRRTGAAPSEWEFFGPMKNIYEGNASLEATYAYSVGGNKPMYTCKGKEVEEEERGARRRPSLKQAPEPIPDKGQAAKKRPIYTSQNTLLQERQVAAREDLTRELRLMRTNMELSSARRLNLMESLVNSVSKLATIYENKK</sequence>
<dbReference type="InterPro" id="IPR044822">
    <property type="entry name" value="Myb_DNA-bind_4"/>
</dbReference>
<organism evidence="3 4">
    <name type="scientific">Megalurothrips usitatus</name>
    <name type="common">bean blossom thrips</name>
    <dbReference type="NCBI Taxonomy" id="439358"/>
    <lineage>
        <taxon>Eukaryota</taxon>
        <taxon>Metazoa</taxon>
        <taxon>Ecdysozoa</taxon>
        <taxon>Arthropoda</taxon>
        <taxon>Hexapoda</taxon>
        <taxon>Insecta</taxon>
        <taxon>Pterygota</taxon>
        <taxon>Neoptera</taxon>
        <taxon>Paraneoptera</taxon>
        <taxon>Thysanoptera</taxon>
        <taxon>Terebrantia</taxon>
        <taxon>Thripoidea</taxon>
        <taxon>Thripidae</taxon>
        <taxon>Megalurothrips</taxon>
    </lineage>
</organism>
<proteinExistence type="predicted"/>
<feature type="compositionally biased region" description="Polar residues" evidence="1">
    <location>
        <begin position="242"/>
        <end position="262"/>
    </location>
</feature>
<keyword evidence="4" id="KW-1185">Reference proteome</keyword>
<dbReference type="Pfam" id="PF13837">
    <property type="entry name" value="Myb_DNA-bind_4"/>
    <property type="match status" value="2"/>
</dbReference>
<comment type="caution">
    <text evidence="3">The sequence shown here is derived from an EMBL/GenBank/DDBJ whole genome shotgun (WGS) entry which is preliminary data.</text>
</comment>
<feature type="domain" description="Myb/SANT-like DNA-binding" evidence="2">
    <location>
        <begin position="400"/>
        <end position="488"/>
    </location>
</feature>
<reference evidence="3" key="1">
    <citation type="submission" date="2022-12" db="EMBL/GenBank/DDBJ databases">
        <title>Chromosome-level genome assembly of the bean flower thrips Megalurothrips usitatus.</title>
        <authorList>
            <person name="Ma L."/>
            <person name="Liu Q."/>
            <person name="Li H."/>
            <person name="Cai W."/>
        </authorList>
    </citation>
    <scope>NUCLEOTIDE SEQUENCE</scope>
    <source>
        <strain evidence="3">Cailab_2022a</strain>
    </source>
</reference>
<feature type="compositionally biased region" description="Basic residues" evidence="1">
    <location>
        <begin position="278"/>
        <end position="287"/>
    </location>
</feature>
<protein>
    <recommendedName>
        <fullName evidence="2">Myb/SANT-like DNA-binding domain-containing protein</fullName>
    </recommendedName>
</protein>
<accession>A0AAV7XTW4</accession>
<dbReference type="AlphaFoldDB" id="A0AAV7XTW4"/>
<evidence type="ECO:0000256" key="1">
    <source>
        <dbReference type="SAM" id="MobiDB-lite"/>
    </source>
</evidence>
<dbReference type="Gene3D" id="1.10.10.60">
    <property type="entry name" value="Homeodomain-like"/>
    <property type="match status" value="1"/>
</dbReference>
<dbReference type="Proteomes" id="UP001075354">
    <property type="component" value="Chromosome 5"/>
</dbReference>
<dbReference type="PANTHER" id="PTHR47595">
    <property type="entry name" value="HEAT SHOCK 70 KDA PROTEIN 14"/>
    <property type="match status" value="1"/>
</dbReference>
<dbReference type="PANTHER" id="PTHR47595:SF1">
    <property type="entry name" value="MYB_SANT-LIKE DNA-BINDING DOMAIN-CONTAINING PROTEIN"/>
    <property type="match status" value="1"/>
</dbReference>
<evidence type="ECO:0000313" key="4">
    <source>
        <dbReference type="Proteomes" id="UP001075354"/>
    </source>
</evidence>
<gene>
    <name evidence="3" type="ORF">ONE63_008098</name>
</gene>
<feature type="region of interest" description="Disordered" evidence="1">
    <location>
        <begin position="516"/>
        <end position="549"/>
    </location>
</feature>
<evidence type="ECO:0000313" key="3">
    <source>
        <dbReference type="EMBL" id="KAJ1528186.1"/>
    </source>
</evidence>
<feature type="compositionally biased region" description="Basic and acidic residues" evidence="1">
    <location>
        <begin position="265"/>
        <end position="275"/>
    </location>
</feature>
<feature type="domain" description="Myb/SANT-like DNA-binding" evidence="2">
    <location>
        <begin position="53"/>
        <end position="135"/>
    </location>
</feature>
<dbReference type="EMBL" id="JAPTSV010000005">
    <property type="protein sequence ID" value="KAJ1528186.1"/>
    <property type="molecule type" value="Genomic_DNA"/>
</dbReference>
<name>A0AAV7XTW4_9NEOP</name>
<feature type="region of interest" description="Disordered" evidence="1">
    <location>
        <begin position="240"/>
        <end position="289"/>
    </location>
</feature>